<dbReference type="NCBIfam" id="TIGR01304">
    <property type="entry name" value="IMP_DH_rel_2"/>
    <property type="match status" value="1"/>
</dbReference>
<keyword evidence="6" id="KW-1185">Reference proteome</keyword>
<dbReference type="GO" id="GO:0006183">
    <property type="term" value="P:GTP biosynthetic process"/>
    <property type="evidence" value="ECO:0007669"/>
    <property type="project" value="TreeGrafter"/>
</dbReference>
<dbReference type="EMBL" id="ALQA01000006">
    <property type="protein sequence ID" value="EJZ11792.1"/>
    <property type="molecule type" value="Genomic_DNA"/>
</dbReference>
<dbReference type="SMART" id="SM01240">
    <property type="entry name" value="IMPDH"/>
    <property type="match status" value="1"/>
</dbReference>
<evidence type="ECO:0000256" key="2">
    <source>
        <dbReference type="ARBA" id="ARBA00023002"/>
    </source>
</evidence>
<keyword evidence="2 5" id="KW-0560">Oxidoreductase</keyword>
<feature type="domain" description="IMP dehydrogenase/GMP reductase" evidence="4">
    <location>
        <begin position="19"/>
        <end position="307"/>
    </location>
</feature>
<dbReference type="eggNOG" id="COG0516">
    <property type="taxonomic scope" value="Bacteria"/>
</dbReference>
<dbReference type="SUPFAM" id="SSF51412">
    <property type="entry name" value="Inosine monophosphate dehydrogenase (IMPDH)"/>
    <property type="match status" value="1"/>
</dbReference>
<dbReference type="HOGENOM" id="CLU_064068_0_0_11"/>
<accession>K0UXD2</accession>
<evidence type="ECO:0000256" key="1">
    <source>
        <dbReference type="ARBA" id="ARBA00005502"/>
    </source>
</evidence>
<dbReference type="RefSeq" id="WP_003929265.1">
    <property type="nucleotide sequence ID" value="NZ_JH814686.1"/>
</dbReference>
<name>K0UXD2_MYCVA</name>
<sequence length="382" mass="39748">MREMVEIGMGRTARRTYELDDINIVPSRRTRSSKDVSTAWQLDAYRFEIPVVAHPTDALVSVEFAIEMGRSGGLGVLNGEGLIGRHSDVADKIAQVIEVAEKDPDPAAATRLLQQLHSAPIDLDLLGAAVARIREAGVTTAVRVSPQNAQALTPTLVAAGIDLLVIQGTIISAERVAKGSDETGEPLNLKTFISELDVPVVAGGVLDHRTALHLMRTGAAGVIVGYGSTAGVTTSDEVLGISVPMATAIADAAAARREYLDETGGRYVHVLADGDIHTSGDLAKAIACGADAVVLGTPLAVSAEALGGGWFWPSAAAHPSLPRGALLQVADEDRPSLEQVLNGPSDDPFGSLNLVGGLARSMAKAGYCDLKEFQKVGLTVGS</sequence>
<evidence type="ECO:0000259" key="4">
    <source>
        <dbReference type="Pfam" id="PF00478"/>
    </source>
</evidence>
<evidence type="ECO:0000313" key="6">
    <source>
        <dbReference type="Proteomes" id="UP000006072"/>
    </source>
</evidence>
<dbReference type="PANTHER" id="PTHR11911">
    <property type="entry name" value="INOSINE-5-MONOPHOSPHATE DEHYDROGENASE RELATED"/>
    <property type="match status" value="1"/>
</dbReference>
<evidence type="ECO:0000313" key="5">
    <source>
        <dbReference type="EMBL" id="EJZ11792.1"/>
    </source>
</evidence>
<dbReference type="GO" id="GO:0003938">
    <property type="term" value="F:IMP dehydrogenase activity"/>
    <property type="evidence" value="ECO:0007669"/>
    <property type="project" value="UniProtKB-EC"/>
</dbReference>
<organism evidence="5 6">
    <name type="scientific">Mycolicibacterium vaccae ATCC 25954</name>
    <dbReference type="NCBI Taxonomy" id="1194972"/>
    <lineage>
        <taxon>Bacteria</taxon>
        <taxon>Bacillati</taxon>
        <taxon>Actinomycetota</taxon>
        <taxon>Actinomycetes</taxon>
        <taxon>Mycobacteriales</taxon>
        <taxon>Mycobacteriaceae</taxon>
        <taxon>Mycolicibacterium</taxon>
    </lineage>
</organism>
<reference evidence="5 6" key="1">
    <citation type="journal article" date="2012" name="J. Bacteriol.">
        <title>Complete Genome Sequence of Mycobacterium vaccae Type Strain ATCC 25954.</title>
        <authorList>
            <person name="Ho Y.S."/>
            <person name="Adroub S.A."/>
            <person name="Abadi M."/>
            <person name="Al Alwan B."/>
            <person name="Alkhateeb R."/>
            <person name="Gao G."/>
            <person name="Ragab A."/>
            <person name="Ali S."/>
            <person name="van Soolingen D."/>
            <person name="Bitter W."/>
            <person name="Pain A."/>
            <person name="Abdallah A.M."/>
        </authorList>
    </citation>
    <scope>NUCLEOTIDE SEQUENCE [LARGE SCALE GENOMIC DNA]</scope>
    <source>
        <strain evidence="5 6">ATCC 25954</strain>
    </source>
</reference>
<dbReference type="PATRIC" id="fig|1194972.3.peg.896"/>
<dbReference type="InterPro" id="IPR005990">
    <property type="entry name" value="IMP_DH"/>
</dbReference>
<dbReference type="FunFam" id="3.20.20.70:FF:000060">
    <property type="entry name" value="IMP dehydrogenase subunit"/>
    <property type="match status" value="1"/>
</dbReference>
<comment type="caution">
    <text evidence="5">The sequence shown here is derived from an EMBL/GenBank/DDBJ whole genome shotgun (WGS) entry which is preliminary data.</text>
</comment>
<dbReference type="Proteomes" id="UP000006072">
    <property type="component" value="Unassembled WGS sequence"/>
</dbReference>
<dbReference type="EC" id="1.1.1.205" evidence="5"/>
<dbReference type="InterPro" id="IPR013785">
    <property type="entry name" value="Aldolase_TIM"/>
</dbReference>
<evidence type="ECO:0000256" key="3">
    <source>
        <dbReference type="ARBA" id="ARBA00023027"/>
    </source>
</evidence>
<gene>
    <name evidence="5" type="ORF">MVAC_04437</name>
</gene>
<protein>
    <submittedName>
        <fullName evidence="5">Inosine 5-monophosphate dehydrogenase</fullName>
        <ecNumber evidence="5">1.1.1.205</ecNumber>
    </submittedName>
</protein>
<dbReference type="InterPro" id="IPR005992">
    <property type="entry name" value="IMP_DH-rel2"/>
</dbReference>
<keyword evidence="3" id="KW-0520">NAD</keyword>
<dbReference type="InterPro" id="IPR001093">
    <property type="entry name" value="IMP_DH_GMPRt"/>
</dbReference>
<dbReference type="CDD" id="cd00381">
    <property type="entry name" value="IMPDH"/>
    <property type="match status" value="1"/>
</dbReference>
<dbReference type="Pfam" id="PF00478">
    <property type="entry name" value="IMPDH"/>
    <property type="match status" value="1"/>
</dbReference>
<comment type="similarity">
    <text evidence="1">Belongs to the IMPDH/GMPR family.</text>
</comment>
<dbReference type="PANTHER" id="PTHR11911:SF85">
    <property type="entry name" value="INOSINE-5'-MONOPHOSPHATE DEHYDROGENASE"/>
    <property type="match status" value="1"/>
</dbReference>
<dbReference type="Gene3D" id="3.20.20.70">
    <property type="entry name" value="Aldolase class I"/>
    <property type="match status" value="1"/>
</dbReference>
<dbReference type="AlphaFoldDB" id="K0UXD2"/>
<proteinExistence type="inferred from homology"/>